<gene>
    <name evidence="3" type="ORF">PRI8871_02168</name>
</gene>
<dbReference type="Proteomes" id="UP000244904">
    <property type="component" value="Unassembled WGS sequence"/>
</dbReference>
<keyword evidence="4" id="KW-1185">Reference proteome</keyword>
<dbReference type="RefSeq" id="WP_108886232.1">
    <property type="nucleotide sequence ID" value="NZ_OMOJ01000004.1"/>
</dbReference>
<evidence type="ECO:0000259" key="2">
    <source>
        <dbReference type="Pfam" id="PF17930"/>
    </source>
</evidence>
<accession>A0A2R8AWF7</accession>
<reference evidence="4" key="1">
    <citation type="submission" date="2018-03" db="EMBL/GenBank/DDBJ databases">
        <authorList>
            <person name="Rodrigo-Torres L."/>
            <person name="Arahal R. D."/>
            <person name="Lucena T."/>
        </authorList>
    </citation>
    <scope>NUCLEOTIDE SEQUENCE [LARGE SCALE GENOMIC DNA]</scope>
    <source>
        <strain evidence="4">CECT 8871</strain>
    </source>
</reference>
<evidence type="ECO:0000313" key="4">
    <source>
        <dbReference type="Proteomes" id="UP000244904"/>
    </source>
</evidence>
<feature type="domain" description="LpxI C-terminal" evidence="1">
    <location>
        <begin position="129"/>
        <end position="251"/>
    </location>
</feature>
<dbReference type="InterPro" id="IPR041255">
    <property type="entry name" value="LpxI_N"/>
</dbReference>
<proteinExistence type="predicted"/>
<dbReference type="PANTHER" id="PTHR39962">
    <property type="entry name" value="BLL4848 PROTEIN"/>
    <property type="match status" value="1"/>
</dbReference>
<evidence type="ECO:0000313" key="3">
    <source>
        <dbReference type="EMBL" id="SPF80363.1"/>
    </source>
</evidence>
<dbReference type="PANTHER" id="PTHR39962:SF1">
    <property type="entry name" value="LPXI FAMILY PROTEIN"/>
    <property type="match status" value="1"/>
</dbReference>
<dbReference type="Gene3D" id="3.40.50.20">
    <property type="match status" value="1"/>
</dbReference>
<evidence type="ECO:0000259" key="1">
    <source>
        <dbReference type="Pfam" id="PF06230"/>
    </source>
</evidence>
<organism evidence="3 4">
    <name type="scientific">Pseudoprimorskyibacter insulae</name>
    <dbReference type="NCBI Taxonomy" id="1695997"/>
    <lineage>
        <taxon>Bacteria</taxon>
        <taxon>Pseudomonadati</taxon>
        <taxon>Pseudomonadota</taxon>
        <taxon>Alphaproteobacteria</taxon>
        <taxon>Rhodobacterales</taxon>
        <taxon>Paracoccaceae</taxon>
        <taxon>Pseudoprimorskyibacter</taxon>
    </lineage>
</organism>
<dbReference type="EMBL" id="OMOJ01000004">
    <property type="protein sequence ID" value="SPF80363.1"/>
    <property type="molecule type" value="Genomic_DNA"/>
</dbReference>
<dbReference type="InterPro" id="IPR010415">
    <property type="entry name" value="LpxI_C"/>
</dbReference>
<dbReference type="AlphaFoldDB" id="A0A2R8AWF7"/>
<protein>
    <submittedName>
        <fullName evidence="3">Uncharacterized protein</fullName>
    </submittedName>
</protein>
<dbReference type="Gene3D" id="3.40.140.80">
    <property type="match status" value="1"/>
</dbReference>
<dbReference type="InterPro" id="IPR043167">
    <property type="entry name" value="LpxI_C_sf"/>
</dbReference>
<dbReference type="OrthoDB" id="9789836at2"/>
<feature type="domain" description="LpxI N-terminal" evidence="2">
    <location>
        <begin position="2"/>
        <end position="125"/>
    </location>
</feature>
<dbReference type="Pfam" id="PF17930">
    <property type="entry name" value="LpxI_N"/>
    <property type="match status" value="1"/>
</dbReference>
<dbReference type="InterPro" id="IPR053174">
    <property type="entry name" value="LpxI"/>
</dbReference>
<name>A0A2R8AWF7_9RHOB</name>
<sequence length="258" mass="27071">MLALIAGQGALPSAVAAAAPERPLICALQPYLPDDLSVDRSFRIEQLGGFLHWLRSQGVTQICMCGRVERPRIDLKALDWRTALLVPRIRRAIKRGDDGALRIVIGILEQAGFEVLGAHEIAPSLLPVAGVLTQAGPTDTARADAALADQVLGDQGRADQGQSCVLNGGVIARESDAGTDAMLAGVQGAGTLFKGPKPGQDRRADLPVIGPDTARSIIRAGLDGIAIQAGGVMVLEQAEVIRLLDAAGKFLWVREGTV</sequence>
<dbReference type="Pfam" id="PF06230">
    <property type="entry name" value="LpxI_C"/>
    <property type="match status" value="1"/>
</dbReference>